<dbReference type="SMART" id="SM00335">
    <property type="entry name" value="ANX"/>
    <property type="match status" value="4"/>
</dbReference>
<dbReference type="GO" id="GO:0042584">
    <property type="term" value="C:chromaffin granule membrane"/>
    <property type="evidence" value="ECO:0007669"/>
    <property type="project" value="UniProtKB-ARBA"/>
</dbReference>
<name>A0A8C0TV50_CANLF</name>
<comment type="similarity">
    <text evidence="1 6">Belongs to the annexin family.</text>
</comment>
<feature type="region of interest" description="Disordered" evidence="7">
    <location>
        <begin position="1"/>
        <end position="346"/>
    </location>
</feature>
<evidence type="ECO:0000256" key="1">
    <source>
        <dbReference type="ARBA" id="ARBA00007831"/>
    </source>
</evidence>
<dbReference type="PRINTS" id="PR01810">
    <property type="entry name" value="ANNEXINXI"/>
</dbReference>
<dbReference type="InterPro" id="IPR001464">
    <property type="entry name" value="Annexin"/>
</dbReference>
<dbReference type="InterPro" id="IPR008157">
    <property type="entry name" value="ANX11"/>
</dbReference>
<dbReference type="Proteomes" id="UP000694542">
    <property type="component" value="Chromosome 4"/>
</dbReference>
<keyword evidence="3 6" id="KW-0106">Calcium</keyword>
<feature type="compositionally biased region" description="Pro residues" evidence="7">
    <location>
        <begin position="123"/>
        <end position="142"/>
    </location>
</feature>
<dbReference type="FunFam" id="1.10.220.10:FF:000004">
    <property type="entry name" value="Annexin"/>
    <property type="match status" value="1"/>
</dbReference>
<evidence type="ECO:0000313" key="8">
    <source>
        <dbReference type="Ensembl" id="ENSCAFP00040040981.1"/>
    </source>
</evidence>
<dbReference type="FunFam" id="1.10.220.10:FF:000003">
    <property type="entry name" value="Annexin"/>
    <property type="match status" value="1"/>
</dbReference>
<keyword evidence="5 6" id="KW-0111">Calcium/phospholipid-binding</keyword>
<evidence type="ECO:0000313" key="9">
    <source>
        <dbReference type="Proteomes" id="UP000694542"/>
    </source>
</evidence>
<dbReference type="InterPro" id="IPR037104">
    <property type="entry name" value="Annexin_sf"/>
</dbReference>
<feature type="compositionally biased region" description="Low complexity" evidence="7">
    <location>
        <begin position="184"/>
        <end position="196"/>
    </location>
</feature>
<feature type="compositionally biased region" description="Low complexity" evidence="7">
    <location>
        <begin position="211"/>
        <end position="222"/>
    </location>
</feature>
<keyword evidence="2 6" id="KW-0677">Repeat</keyword>
<feature type="compositionally biased region" description="Pro residues" evidence="7">
    <location>
        <begin position="274"/>
        <end position="285"/>
    </location>
</feature>
<evidence type="ECO:0000256" key="7">
    <source>
        <dbReference type="SAM" id="MobiDB-lite"/>
    </source>
</evidence>
<feature type="compositionally biased region" description="Low complexity" evidence="7">
    <location>
        <begin position="252"/>
        <end position="263"/>
    </location>
</feature>
<dbReference type="FunFam" id="1.10.220.10:FF:000002">
    <property type="entry name" value="Annexin"/>
    <property type="match status" value="1"/>
</dbReference>
<feature type="region of interest" description="Disordered" evidence="7">
    <location>
        <begin position="423"/>
        <end position="521"/>
    </location>
</feature>
<feature type="compositionally biased region" description="Low complexity" evidence="7">
    <location>
        <begin position="43"/>
        <end position="59"/>
    </location>
</feature>
<feature type="compositionally biased region" description="Low complexity" evidence="7">
    <location>
        <begin position="505"/>
        <end position="516"/>
    </location>
</feature>
<dbReference type="PANTHER" id="PTHR10502:SF29">
    <property type="entry name" value="ANNEXIN A11"/>
    <property type="match status" value="1"/>
</dbReference>
<comment type="domain">
    <text evidence="6">A pair of annexin repeats may form one binding site for calcium and phospholipid.</text>
</comment>
<feature type="compositionally biased region" description="Low complexity" evidence="7">
    <location>
        <begin position="104"/>
        <end position="118"/>
    </location>
</feature>
<feature type="compositionally biased region" description="Pro residues" evidence="7">
    <location>
        <begin position="441"/>
        <end position="504"/>
    </location>
</feature>
<dbReference type="Ensembl" id="ENSCAFT00040046945.1">
    <property type="protein sequence ID" value="ENSCAFP00040040981.1"/>
    <property type="gene ID" value="ENSCAFG00040025148.1"/>
</dbReference>
<dbReference type="Pfam" id="PF00191">
    <property type="entry name" value="Annexin"/>
    <property type="match status" value="4"/>
</dbReference>
<dbReference type="InterPro" id="IPR018252">
    <property type="entry name" value="Annexin_repeat_CS"/>
</dbReference>
<dbReference type="FunFam" id="1.10.220.10:FF:000001">
    <property type="entry name" value="Annexin"/>
    <property type="match status" value="1"/>
</dbReference>
<evidence type="ECO:0000256" key="6">
    <source>
        <dbReference type="RuleBase" id="RU003540"/>
    </source>
</evidence>
<accession>A0A8C0TV50</accession>
<feature type="compositionally biased region" description="Basic residues" evidence="7">
    <location>
        <begin position="143"/>
        <end position="153"/>
    </location>
</feature>
<feature type="compositionally biased region" description="Pro residues" evidence="7">
    <location>
        <begin position="90"/>
        <end position="103"/>
    </location>
</feature>
<dbReference type="InterPro" id="IPR018502">
    <property type="entry name" value="Annexin_repeat"/>
</dbReference>
<evidence type="ECO:0000256" key="2">
    <source>
        <dbReference type="ARBA" id="ARBA00022737"/>
    </source>
</evidence>
<feature type="compositionally biased region" description="Pro residues" evidence="7">
    <location>
        <begin position="168"/>
        <end position="183"/>
    </location>
</feature>
<reference evidence="8" key="2">
    <citation type="submission" date="2025-08" db="UniProtKB">
        <authorList>
            <consortium name="Ensembl"/>
        </authorList>
    </citation>
    <scope>IDENTIFICATION</scope>
</reference>
<evidence type="ECO:0000256" key="5">
    <source>
        <dbReference type="ARBA" id="ARBA00023302"/>
    </source>
</evidence>
<dbReference type="Gene3D" id="1.10.220.10">
    <property type="entry name" value="Annexin"/>
    <property type="match status" value="4"/>
</dbReference>
<feature type="compositionally biased region" description="Pro residues" evidence="7">
    <location>
        <begin position="233"/>
        <end position="251"/>
    </location>
</feature>
<keyword evidence="4 6" id="KW-0041">Annexin</keyword>
<dbReference type="GO" id="GO:0005509">
    <property type="term" value="F:calcium ion binding"/>
    <property type="evidence" value="ECO:0007669"/>
    <property type="project" value="InterPro"/>
</dbReference>
<organism evidence="8 9">
    <name type="scientific">Canis lupus familiaris</name>
    <name type="common">Dog</name>
    <name type="synonym">Canis familiaris</name>
    <dbReference type="NCBI Taxonomy" id="9615"/>
    <lineage>
        <taxon>Eukaryota</taxon>
        <taxon>Metazoa</taxon>
        <taxon>Chordata</taxon>
        <taxon>Craniata</taxon>
        <taxon>Vertebrata</taxon>
        <taxon>Euteleostomi</taxon>
        <taxon>Mammalia</taxon>
        <taxon>Eutheria</taxon>
        <taxon>Laurasiatheria</taxon>
        <taxon>Carnivora</taxon>
        <taxon>Caniformia</taxon>
        <taxon>Canidae</taxon>
        <taxon>Canis</taxon>
    </lineage>
</organism>
<dbReference type="AlphaFoldDB" id="A0A8C0TV50"/>
<dbReference type="SUPFAM" id="SSF47874">
    <property type="entry name" value="Annexin"/>
    <property type="match status" value="1"/>
</dbReference>
<protein>
    <recommendedName>
        <fullName evidence="6">Annexin</fullName>
    </recommendedName>
</protein>
<evidence type="ECO:0000256" key="4">
    <source>
        <dbReference type="ARBA" id="ARBA00023216"/>
    </source>
</evidence>
<evidence type="ECO:0000256" key="3">
    <source>
        <dbReference type="ARBA" id="ARBA00022837"/>
    </source>
</evidence>
<dbReference type="PROSITE" id="PS00223">
    <property type="entry name" value="ANNEXIN_1"/>
    <property type="match status" value="2"/>
</dbReference>
<dbReference type="GO" id="GO:0070382">
    <property type="term" value="C:exocytic vesicle"/>
    <property type="evidence" value="ECO:0007669"/>
    <property type="project" value="UniProtKB-ARBA"/>
</dbReference>
<sequence>MSSPRTGLRVPPARRRAGQGLLADLRAPAEPPPRAREPEGLQLCPGGPEAAAGPLALPAITWGWGRGMPGPAPERAGAPTSFPPRGLLPGPCPAPPPPRPGPAPGRAGAAPAAFRPAGSSQAPPRPRPLPGPAPPPAPPRGPRGPRRAFRPRPRAPSPGPAPLSAWPRPLPGPAPPPPRPGPAPGRAGAPAAFRPARPSPAPALLPPGPAPLSAGPAPSQARPRPRARGGPGSFPPRAPLPAPALLPPGPAPLSAGPAPSQARPRPRARGGPGSFPPRAPLPRPRPGGCGTPAGSVPSAPRARAGRSSGPPEAPRPGRTRREPPPPASAPRGPHPCGRWPDRTMSYPGYPPPAGGYPPAAPGGGAWGGAGYPPPSMPPIGLDNMANYAGQFNQDYLSGMASNMSGTFGGANVPNLYPGAPGGGYPPMPPGGFGQPPSAQQPVPPYGMYPPPGGNPPSGMPSYPPYPGAPVPGQPMPPPGQQPPGPYPGQPPMTYPGQPPMPPPGQQQQPVPSYPGYLGSGTVTPAVPPARFGNRGTITDAPGFDPLRDAEVLRKAMKGFGTDEQAIIDCLGSRSNKQRQQILLSFKTAYGKDLIKDLKSELSGNFEKTILALMKTPVLFDVYEIKDAIKGAGTDEACLIEILASRSNEHIRELSRAYKTEFKKTLEEAIRSDTSGHFQRLLISLSQGNRDESTNVDMTLVQRDAQELYAAGENRLGTDESKFNAILCSRSRAHLVAVFNEYQRMTGRDIEKSICREMSGDLEQGMLAVVKCLKNTPAFFAERLNKAMRGAGTKDRTLIRIMVSRSEIDLLDIRMEYKRLYGKSLYHDISVHPSGVPRATPVVPCTSLLRTPGLLPMGSICALLDFSFLPSCPQTLVSS</sequence>
<proteinExistence type="inferred from homology"/>
<dbReference type="PROSITE" id="PS51897">
    <property type="entry name" value="ANNEXIN_2"/>
    <property type="match status" value="4"/>
</dbReference>
<feature type="compositionally biased region" description="Pro residues" evidence="7">
    <location>
        <begin position="197"/>
        <end position="210"/>
    </location>
</feature>
<reference evidence="8" key="1">
    <citation type="submission" date="2018-10" db="EMBL/GenBank/DDBJ databases">
        <title>De novo assembly of a Great Dane genome.</title>
        <authorList>
            <person name="Kidd J.M."/>
            <person name="Pendleton A.L."/>
            <person name="Shen F."/>
            <person name="Emery S."/>
        </authorList>
    </citation>
    <scope>NUCLEOTIDE SEQUENCE [LARGE SCALE GENOMIC DNA]</scope>
    <source>
        <strain evidence="8">Great Dane</strain>
    </source>
</reference>
<dbReference type="PANTHER" id="PTHR10502">
    <property type="entry name" value="ANNEXIN"/>
    <property type="match status" value="1"/>
</dbReference>
<dbReference type="PRINTS" id="PR00196">
    <property type="entry name" value="ANNEXIN"/>
</dbReference>
<dbReference type="GO" id="GO:0005544">
    <property type="term" value="F:calcium-dependent phospholipid binding"/>
    <property type="evidence" value="ECO:0007669"/>
    <property type="project" value="UniProtKB-KW"/>
</dbReference>